<sequence>MALAGLGSGAAEAASPPPPSEPEPAVEDEPDPPPEVEVRGRVIEAGSSRRPVAAAVIMVVAAPPEARVGKAAREPLDPEAVTWMRRAESDDEGRFVLDEVPAGTVRVIVVAGGYARYEVFEAVTVPEKEGAGEALVLRLRPDAASEYRTEVRSLVPEEAEAPEYVLDGDQARHYAGSGGEPLVAAMNLPGVARSPGGLGLLALRGATPTWTGYYVDGHPVPRGFHIVPVASVVYPAAVDRVALHPGSYPAAFGGFGGGLVVMDTAPGCDAWTERGLEDEPACRGAHGEAHIDLFDVGAHVEAPVGRGAVSLAVRRSHVDAVAGLADRIASRAVGQESGAILGSLLIPAYWDYHARFDIPLGRGTGRGPYAAPRQLLSLRALGAGDNLVGEGLSAEDDEDDLDFWASFHRFDLEYRAEGRDWRALISPSLRLDSNSLRQYQASDRTAWVGSWRMLYAAQVHEAVELEAGVDVVYESWRRSQLSLDPDVPVLDPLNPPDLDMFGMRDDFAGEKLRAGMWLTARVQLGEWELVPGLRANLFEFARRQQVNVEPRLHVRGQVHRRVAVIGSAGMFGVPVVLRSSTNQLNALPSVFPYQGGYVDLPNYLTRYFDPGVEGDLVEGTLGLTRVIQASAGVELRLPWELDARGTLYWREGLAETLVSADSGNAFPVPRQRGMGAELYLGRPLGPRLDGWLGYTLSWSRIEDTRTGVGASEGVSWVPAVFDQRHNFVALVSAALPRGFRLGARFRVVSGNPDRVYLGTDNFDVGLAWTNVPLQSVRGTTYRPLFHQLDLRLDKRWTKRNTVVGVYLDVQNVYNNLYPEAWIYSADFSVRTGSFGLPIYPSLGVSVEF</sequence>
<dbReference type="Proteomes" id="UP000005801">
    <property type="component" value="Unassembled WGS sequence"/>
</dbReference>
<evidence type="ECO:0000256" key="3">
    <source>
        <dbReference type="ARBA" id="ARBA00022452"/>
    </source>
</evidence>
<dbReference type="SUPFAM" id="SSF49452">
    <property type="entry name" value="Starch-binding domain-like"/>
    <property type="match status" value="1"/>
</dbReference>
<reference evidence="9 10" key="1">
    <citation type="submission" date="2007-06" db="EMBL/GenBank/DDBJ databases">
        <authorList>
            <person name="Shimkets L."/>
            <person name="Ferriera S."/>
            <person name="Johnson J."/>
            <person name="Kravitz S."/>
            <person name="Beeson K."/>
            <person name="Sutton G."/>
            <person name="Rogers Y.-H."/>
            <person name="Friedman R."/>
            <person name="Frazier M."/>
            <person name="Venter J.C."/>
        </authorList>
    </citation>
    <scope>NUCLEOTIDE SEQUENCE [LARGE SCALE GENOMIC DNA]</scope>
    <source>
        <strain evidence="9 10">SIR-1</strain>
    </source>
</reference>
<evidence type="ECO:0000256" key="4">
    <source>
        <dbReference type="ARBA" id="ARBA00022692"/>
    </source>
</evidence>
<keyword evidence="7" id="KW-0998">Cell outer membrane</keyword>
<dbReference type="PANTHER" id="PTHR30069:SF29">
    <property type="entry name" value="HEMOGLOBIN AND HEMOGLOBIN-HAPTOGLOBIN-BINDING PROTEIN 1-RELATED"/>
    <property type="match status" value="1"/>
</dbReference>
<evidence type="ECO:0000256" key="5">
    <source>
        <dbReference type="ARBA" id="ARBA00022729"/>
    </source>
</evidence>
<organism evidence="9 10">
    <name type="scientific">Plesiocystis pacifica SIR-1</name>
    <dbReference type="NCBI Taxonomy" id="391625"/>
    <lineage>
        <taxon>Bacteria</taxon>
        <taxon>Pseudomonadati</taxon>
        <taxon>Myxococcota</taxon>
        <taxon>Polyangia</taxon>
        <taxon>Nannocystales</taxon>
        <taxon>Nannocystaceae</taxon>
        <taxon>Plesiocystis</taxon>
    </lineage>
</organism>
<dbReference type="SUPFAM" id="SSF56935">
    <property type="entry name" value="Porins"/>
    <property type="match status" value="1"/>
</dbReference>
<evidence type="ECO:0000313" key="9">
    <source>
        <dbReference type="EMBL" id="EDM78337.1"/>
    </source>
</evidence>
<dbReference type="PANTHER" id="PTHR30069">
    <property type="entry name" value="TONB-DEPENDENT OUTER MEMBRANE RECEPTOR"/>
    <property type="match status" value="1"/>
</dbReference>
<feature type="compositionally biased region" description="Low complexity" evidence="8">
    <location>
        <begin position="1"/>
        <end position="14"/>
    </location>
</feature>
<keyword evidence="4" id="KW-0812">Transmembrane</keyword>
<accession>A6G761</accession>
<feature type="region of interest" description="Disordered" evidence="8">
    <location>
        <begin position="1"/>
        <end position="36"/>
    </location>
</feature>
<name>A6G761_9BACT</name>
<comment type="caution">
    <text evidence="9">The sequence shown here is derived from an EMBL/GenBank/DDBJ whole genome shotgun (WGS) entry which is preliminary data.</text>
</comment>
<dbReference type="EMBL" id="ABCS01000032">
    <property type="protein sequence ID" value="EDM78337.1"/>
    <property type="molecule type" value="Genomic_DNA"/>
</dbReference>
<evidence type="ECO:0000256" key="8">
    <source>
        <dbReference type="SAM" id="MobiDB-lite"/>
    </source>
</evidence>
<evidence type="ECO:0000256" key="2">
    <source>
        <dbReference type="ARBA" id="ARBA00022448"/>
    </source>
</evidence>
<keyword evidence="6" id="KW-0472">Membrane</keyword>
<dbReference type="GO" id="GO:0009279">
    <property type="term" value="C:cell outer membrane"/>
    <property type="evidence" value="ECO:0007669"/>
    <property type="project" value="UniProtKB-SubCell"/>
</dbReference>
<keyword evidence="10" id="KW-1185">Reference proteome</keyword>
<gene>
    <name evidence="9" type="ORF">PPSIR1_09161</name>
</gene>
<evidence type="ECO:0000256" key="1">
    <source>
        <dbReference type="ARBA" id="ARBA00004571"/>
    </source>
</evidence>
<keyword evidence="3" id="KW-1134">Transmembrane beta strand</keyword>
<comment type="subcellular location">
    <subcellularLocation>
        <location evidence="1">Cell outer membrane</location>
        <topology evidence="1">Multi-pass membrane protein</topology>
    </subcellularLocation>
</comment>
<dbReference type="InterPro" id="IPR036942">
    <property type="entry name" value="Beta-barrel_TonB_sf"/>
</dbReference>
<dbReference type="AlphaFoldDB" id="A6G761"/>
<dbReference type="STRING" id="391625.PPSIR1_09161"/>
<evidence type="ECO:0000256" key="7">
    <source>
        <dbReference type="ARBA" id="ARBA00023237"/>
    </source>
</evidence>
<feature type="compositionally biased region" description="Acidic residues" evidence="8">
    <location>
        <begin position="24"/>
        <end position="34"/>
    </location>
</feature>
<dbReference type="InterPro" id="IPR039426">
    <property type="entry name" value="TonB-dep_rcpt-like"/>
</dbReference>
<dbReference type="Gene3D" id="2.40.170.20">
    <property type="entry name" value="TonB-dependent receptor, beta-barrel domain"/>
    <property type="match status" value="1"/>
</dbReference>
<keyword evidence="5" id="KW-0732">Signal</keyword>
<dbReference type="RefSeq" id="WP_006972556.1">
    <property type="nucleotide sequence ID" value="NZ_ABCS01000032.1"/>
</dbReference>
<dbReference type="GO" id="GO:0015344">
    <property type="term" value="F:siderophore uptake transmembrane transporter activity"/>
    <property type="evidence" value="ECO:0007669"/>
    <property type="project" value="TreeGrafter"/>
</dbReference>
<evidence type="ECO:0000313" key="10">
    <source>
        <dbReference type="Proteomes" id="UP000005801"/>
    </source>
</evidence>
<dbReference type="InterPro" id="IPR013784">
    <property type="entry name" value="Carb-bd-like_fold"/>
</dbReference>
<evidence type="ECO:0000256" key="6">
    <source>
        <dbReference type="ARBA" id="ARBA00023136"/>
    </source>
</evidence>
<dbReference type="GO" id="GO:0030246">
    <property type="term" value="F:carbohydrate binding"/>
    <property type="evidence" value="ECO:0007669"/>
    <property type="project" value="InterPro"/>
</dbReference>
<proteinExistence type="predicted"/>
<keyword evidence="2" id="KW-0813">Transport</keyword>
<dbReference type="GO" id="GO:0044718">
    <property type="term" value="P:siderophore transmembrane transport"/>
    <property type="evidence" value="ECO:0007669"/>
    <property type="project" value="TreeGrafter"/>
</dbReference>
<protein>
    <submittedName>
        <fullName evidence="9">TonB family protein</fullName>
    </submittedName>
</protein>
<dbReference type="eggNOG" id="COG4771">
    <property type="taxonomic scope" value="Bacteria"/>
</dbReference>